<keyword evidence="4" id="KW-0132">Cell division</keyword>
<dbReference type="SUPFAM" id="SSF55205">
    <property type="entry name" value="EPT/RTPC-like"/>
    <property type="match status" value="1"/>
</dbReference>
<dbReference type="InterPro" id="IPR013792">
    <property type="entry name" value="RNA3'P_cycl/enolpyr_Trfase_a/b"/>
</dbReference>
<evidence type="ECO:0000256" key="6">
    <source>
        <dbReference type="ARBA" id="ARBA00022960"/>
    </source>
</evidence>
<evidence type="ECO:0000313" key="17">
    <source>
        <dbReference type="EMBL" id="VAW76049.1"/>
    </source>
</evidence>
<dbReference type="GO" id="GO:0008360">
    <property type="term" value="P:regulation of cell shape"/>
    <property type="evidence" value="ECO:0007669"/>
    <property type="project" value="UniProtKB-KW"/>
</dbReference>
<dbReference type="Pfam" id="PF00275">
    <property type="entry name" value="EPSP_synthase"/>
    <property type="match status" value="1"/>
</dbReference>
<evidence type="ECO:0000256" key="7">
    <source>
        <dbReference type="ARBA" id="ARBA00022984"/>
    </source>
</evidence>
<evidence type="ECO:0000256" key="1">
    <source>
        <dbReference type="ARBA" id="ARBA00004496"/>
    </source>
</evidence>
<dbReference type="AlphaFoldDB" id="A0A3B0YNY3"/>
<evidence type="ECO:0000256" key="12">
    <source>
        <dbReference type="ARBA" id="ARBA00039754"/>
    </source>
</evidence>
<dbReference type="InterPro" id="IPR005750">
    <property type="entry name" value="UDP_GlcNAc_COvinyl_MurA"/>
</dbReference>
<comment type="pathway">
    <text evidence="2">Cell wall biogenesis; peptidoglycan biosynthesis.</text>
</comment>
<dbReference type="PANTHER" id="PTHR43783">
    <property type="entry name" value="UDP-N-ACETYLGLUCOSAMINE 1-CARBOXYVINYLTRANSFERASE"/>
    <property type="match status" value="1"/>
</dbReference>
<sequence>MSDLSKQYVVSRSRLEGVVTISGAKNSVLKLLTASILTSGNVKLDNFPDTIEDGKIHVDMLRVLGKTCTVSPGSAVINEPDGLSTSLHWEGRSIRNTLLMLGALVARFGEGAVPLPAGCNLGGRGIDLHEMLLREMGADIWVEDGVLCAEAKNRLKGKDIRLPIRSTGATENAIICGTLAQGTTRVWNPHIRPEVLDLIGFLKEMGAVIRVYGQQCIEIDGVDSLGDVCYSVLPDNMEAITWLVGSVITGGDVEIENFPFAHLEVPLIFLRESGAKFFRGEDRLIVRGGTCYPIEISTGPYPGINSDMQPIFGVYGLCAKGKSHIVDLRFPGRYQYAAELAKMGAKVEEVNNLLILEGGVPLVGAEVMATDLRAGIALALAGLVADGETVINDGFQIDRGYDRFESKLKALGGTVKRVV</sequence>
<name>A0A3B0YNY3_9ZZZZ</name>
<dbReference type="GO" id="GO:0051301">
    <property type="term" value="P:cell division"/>
    <property type="evidence" value="ECO:0007669"/>
    <property type="project" value="UniProtKB-KW"/>
</dbReference>
<dbReference type="GO" id="GO:0019277">
    <property type="term" value="P:UDP-N-acetylgalactosamine biosynthetic process"/>
    <property type="evidence" value="ECO:0007669"/>
    <property type="project" value="InterPro"/>
</dbReference>
<accession>A0A3B0YNY3</accession>
<organism evidence="17">
    <name type="scientific">hydrothermal vent metagenome</name>
    <dbReference type="NCBI Taxonomy" id="652676"/>
    <lineage>
        <taxon>unclassified sequences</taxon>
        <taxon>metagenomes</taxon>
        <taxon>ecological metagenomes</taxon>
    </lineage>
</organism>
<feature type="domain" description="Enolpyruvate transferase" evidence="16">
    <location>
        <begin position="12"/>
        <end position="408"/>
    </location>
</feature>
<evidence type="ECO:0000256" key="11">
    <source>
        <dbReference type="ARBA" id="ARBA00039108"/>
    </source>
</evidence>
<gene>
    <name evidence="17" type="ORF">MNBD_GAMMA15-2108</name>
</gene>
<dbReference type="GO" id="GO:0009252">
    <property type="term" value="P:peptidoglycan biosynthetic process"/>
    <property type="evidence" value="ECO:0007669"/>
    <property type="project" value="UniProtKB-KW"/>
</dbReference>
<keyword evidence="8" id="KW-0131">Cell cycle</keyword>
<dbReference type="Gene3D" id="3.65.10.10">
    <property type="entry name" value="Enolpyruvate transferase domain"/>
    <property type="match status" value="2"/>
</dbReference>
<dbReference type="InterPro" id="IPR036968">
    <property type="entry name" value="Enolpyruvate_Tfrase_sf"/>
</dbReference>
<dbReference type="GO" id="GO:0005737">
    <property type="term" value="C:cytoplasm"/>
    <property type="evidence" value="ECO:0007669"/>
    <property type="project" value="UniProtKB-SubCell"/>
</dbReference>
<proteinExistence type="inferred from homology"/>
<evidence type="ECO:0000256" key="9">
    <source>
        <dbReference type="ARBA" id="ARBA00023316"/>
    </source>
</evidence>
<dbReference type="GO" id="GO:0071555">
    <property type="term" value="P:cell wall organization"/>
    <property type="evidence" value="ECO:0007669"/>
    <property type="project" value="UniProtKB-KW"/>
</dbReference>
<evidence type="ECO:0000256" key="8">
    <source>
        <dbReference type="ARBA" id="ARBA00023306"/>
    </source>
</evidence>
<evidence type="ECO:0000256" key="3">
    <source>
        <dbReference type="ARBA" id="ARBA00022490"/>
    </source>
</evidence>
<dbReference type="InterPro" id="IPR001986">
    <property type="entry name" value="Enolpyruvate_Tfrase_dom"/>
</dbReference>
<evidence type="ECO:0000256" key="4">
    <source>
        <dbReference type="ARBA" id="ARBA00022618"/>
    </source>
</evidence>
<dbReference type="EMBL" id="UOFN01000054">
    <property type="protein sequence ID" value="VAW76049.1"/>
    <property type="molecule type" value="Genomic_DNA"/>
</dbReference>
<comment type="similarity">
    <text evidence="10">Belongs to the EPSP synthase family. MurA subfamily.</text>
</comment>
<keyword evidence="6" id="KW-0133">Cell shape</keyword>
<dbReference type="CDD" id="cd01555">
    <property type="entry name" value="UdpNAET"/>
    <property type="match status" value="1"/>
</dbReference>
<keyword evidence="9" id="KW-0961">Cell wall biogenesis/degradation</keyword>
<evidence type="ECO:0000256" key="15">
    <source>
        <dbReference type="ARBA" id="ARBA00047527"/>
    </source>
</evidence>
<evidence type="ECO:0000256" key="5">
    <source>
        <dbReference type="ARBA" id="ARBA00022679"/>
    </source>
</evidence>
<evidence type="ECO:0000256" key="13">
    <source>
        <dbReference type="ARBA" id="ARBA00042443"/>
    </source>
</evidence>
<evidence type="ECO:0000256" key="2">
    <source>
        <dbReference type="ARBA" id="ARBA00004752"/>
    </source>
</evidence>
<dbReference type="EC" id="2.5.1.7" evidence="11"/>
<protein>
    <recommendedName>
        <fullName evidence="12">UDP-N-acetylglucosamine 1-carboxyvinyltransferase</fullName>
        <ecNumber evidence="11">2.5.1.7</ecNumber>
    </recommendedName>
    <alternativeName>
        <fullName evidence="13">Enoylpyruvate transferase</fullName>
    </alternativeName>
    <alternativeName>
        <fullName evidence="14">UDP-N-acetylglucosamine enolpyruvyl transferase</fullName>
    </alternativeName>
</protein>
<evidence type="ECO:0000256" key="14">
    <source>
        <dbReference type="ARBA" id="ARBA00042842"/>
    </source>
</evidence>
<evidence type="ECO:0000259" key="16">
    <source>
        <dbReference type="Pfam" id="PF00275"/>
    </source>
</evidence>
<dbReference type="InterPro" id="IPR050068">
    <property type="entry name" value="MurA_subfamily"/>
</dbReference>
<reference evidence="17" key="1">
    <citation type="submission" date="2018-06" db="EMBL/GenBank/DDBJ databases">
        <authorList>
            <person name="Zhirakovskaya E."/>
        </authorList>
    </citation>
    <scope>NUCLEOTIDE SEQUENCE</scope>
</reference>
<dbReference type="NCBIfam" id="NF006873">
    <property type="entry name" value="PRK09369.1"/>
    <property type="match status" value="1"/>
</dbReference>
<comment type="subcellular location">
    <subcellularLocation>
        <location evidence="1">Cytoplasm</location>
    </subcellularLocation>
</comment>
<keyword evidence="7" id="KW-0573">Peptidoglycan synthesis</keyword>
<evidence type="ECO:0000256" key="10">
    <source>
        <dbReference type="ARBA" id="ARBA00038367"/>
    </source>
</evidence>
<dbReference type="PANTHER" id="PTHR43783:SF1">
    <property type="entry name" value="UDP-N-ACETYLGLUCOSAMINE 1-CARBOXYVINYLTRANSFERASE"/>
    <property type="match status" value="1"/>
</dbReference>
<comment type="catalytic activity">
    <reaction evidence="15">
        <text>phosphoenolpyruvate + UDP-N-acetyl-alpha-D-glucosamine = UDP-N-acetyl-3-O-(1-carboxyvinyl)-alpha-D-glucosamine + phosphate</text>
        <dbReference type="Rhea" id="RHEA:18681"/>
        <dbReference type="ChEBI" id="CHEBI:43474"/>
        <dbReference type="ChEBI" id="CHEBI:57705"/>
        <dbReference type="ChEBI" id="CHEBI:58702"/>
        <dbReference type="ChEBI" id="CHEBI:68483"/>
        <dbReference type="EC" id="2.5.1.7"/>
    </reaction>
</comment>
<keyword evidence="5 17" id="KW-0808">Transferase</keyword>
<dbReference type="GO" id="GO:0008760">
    <property type="term" value="F:UDP-N-acetylglucosamine 1-carboxyvinyltransferase activity"/>
    <property type="evidence" value="ECO:0007669"/>
    <property type="project" value="UniProtKB-EC"/>
</dbReference>
<keyword evidence="3" id="KW-0963">Cytoplasm</keyword>